<keyword evidence="2" id="KW-1003">Cell membrane</keyword>
<dbReference type="InterPro" id="IPR025405">
    <property type="entry name" value="DUF4131"/>
</dbReference>
<evidence type="ECO:0000256" key="3">
    <source>
        <dbReference type="ARBA" id="ARBA00022692"/>
    </source>
</evidence>
<dbReference type="EMBL" id="JBHTJP010000035">
    <property type="protein sequence ID" value="MFD0977659.1"/>
    <property type="molecule type" value="Genomic_DNA"/>
</dbReference>
<evidence type="ECO:0000313" key="9">
    <source>
        <dbReference type="EMBL" id="MFD0977659.1"/>
    </source>
</evidence>
<keyword evidence="4 6" id="KW-1133">Transmembrane helix</keyword>
<evidence type="ECO:0000259" key="8">
    <source>
        <dbReference type="Pfam" id="PF13567"/>
    </source>
</evidence>
<reference evidence="10" key="1">
    <citation type="journal article" date="2019" name="Int. J. Syst. Evol. Microbiol.">
        <title>The Global Catalogue of Microorganisms (GCM) 10K type strain sequencing project: providing services to taxonomists for standard genome sequencing and annotation.</title>
        <authorList>
            <consortium name="The Broad Institute Genomics Platform"/>
            <consortium name="The Broad Institute Genome Sequencing Center for Infectious Disease"/>
            <person name="Wu L."/>
            <person name="Ma J."/>
        </authorList>
    </citation>
    <scope>NUCLEOTIDE SEQUENCE [LARGE SCALE GENOMIC DNA]</scope>
    <source>
        <strain evidence="10">CCUG 60898</strain>
    </source>
</reference>
<keyword evidence="10" id="KW-1185">Reference proteome</keyword>
<comment type="caution">
    <text evidence="9">The sequence shown here is derived from an EMBL/GenBank/DDBJ whole genome shotgun (WGS) entry which is preliminary data.</text>
</comment>
<dbReference type="InterPro" id="IPR004477">
    <property type="entry name" value="ComEC_N"/>
</dbReference>
<evidence type="ECO:0000256" key="5">
    <source>
        <dbReference type="ARBA" id="ARBA00023136"/>
    </source>
</evidence>
<dbReference type="PANTHER" id="PTHR30619:SF1">
    <property type="entry name" value="RECOMBINATION PROTEIN 2"/>
    <property type="match status" value="1"/>
</dbReference>
<evidence type="ECO:0000313" key="10">
    <source>
        <dbReference type="Proteomes" id="UP001597100"/>
    </source>
</evidence>
<feature type="transmembrane region" description="Helical" evidence="6">
    <location>
        <begin position="423"/>
        <end position="448"/>
    </location>
</feature>
<sequence>MKPLNTSIVKLSLVLLLGVIAGFFLNLSAEISVFIILISIVLFIGGFLRARELLFKDVFFGATTYLLFFSIGIFTATIHLPENQNGHYINQISSEKSSQAPALKIKIREVLKPDLYNAKYIATVESVNSAPTHGKILVLLPKDSTFQKWAVGDRLLVVSELRDIPKPLNPHQFDYSRFMRIKGILKQTSPLTGSTAGLASKNGLFAGAYYLRNKIIDDLKENGFKQDELAIIQALLLGQKQDISKETYNNYAAAGAIHILAVSGLHVGIILLILNFLFSPLEKLKNGRTLKTILVIIFLWSFALLAGLSPSVVRAVTMFSFLAVGISLNRRTGTINSMFLSLLVLILINPLWIFEVGFQLSYMAVLSILLIQPLIYGLWWPPNRALRYFWGLLTTTIAAQIGVLPLGLFYFHQFPGLFFVSNLVILPFLAFILGLGFLVIILSGINLLPSWLSKFYSQVIEILNTFVSYIAGKESFLFKDVSFGFTDVLAFYVMLGFLFALAVSFSFRKLIATLTLTILIQSFYIVKAFNPSEEKLVIFHQSRKTGLGKVAGSEMTFLRASSSEEIPQYIRNYLIAEEIEKVQTAPLKNAIETKGEILFLMDSTGIFPKKKMDYLLLTGSPKINLERCLNDLSPKMVIADGSNYPSTVAAWKETCLEKEIPFHYTGEKGAFILE</sequence>
<dbReference type="Proteomes" id="UP001597100">
    <property type="component" value="Unassembled WGS sequence"/>
</dbReference>
<feature type="transmembrane region" description="Helical" evidence="6">
    <location>
        <begin position="360"/>
        <end position="381"/>
    </location>
</feature>
<dbReference type="Pfam" id="PF13567">
    <property type="entry name" value="DUF4131"/>
    <property type="match status" value="1"/>
</dbReference>
<dbReference type="InterPro" id="IPR052159">
    <property type="entry name" value="Competence_DNA_uptake"/>
</dbReference>
<gene>
    <name evidence="9" type="ORF">ACFQ1G_12725</name>
</gene>
<organism evidence="9 10">
    <name type="scientific">Salinimicrobium gaetbulicola</name>
    <dbReference type="NCBI Taxonomy" id="999702"/>
    <lineage>
        <taxon>Bacteria</taxon>
        <taxon>Pseudomonadati</taxon>
        <taxon>Bacteroidota</taxon>
        <taxon>Flavobacteriia</taxon>
        <taxon>Flavobacteriales</taxon>
        <taxon>Flavobacteriaceae</taxon>
        <taxon>Salinimicrobium</taxon>
    </lineage>
</organism>
<feature type="transmembrane region" description="Helical" evidence="6">
    <location>
        <begin position="335"/>
        <end position="354"/>
    </location>
</feature>
<feature type="transmembrane region" description="Helical" evidence="6">
    <location>
        <begin position="483"/>
        <end position="503"/>
    </location>
</feature>
<dbReference type="Pfam" id="PF03772">
    <property type="entry name" value="Competence"/>
    <property type="match status" value="1"/>
</dbReference>
<evidence type="ECO:0000256" key="6">
    <source>
        <dbReference type="SAM" id="Phobius"/>
    </source>
</evidence>
<feature type="domain" description="DUF4131" evidence="8">
    <location>
        <begin position="31"/>
        <end position="187"/>
    </location>
</feature>
<dbReference type="RefSeq" id="WP_380740125.1">
    <property type="nucleotide sequence ID" value="NZ_JBHTJP010000035.1"/>
</dbReference>
<protein>
    <submittedName>
        <fullName evidence="9">ComEC/Rec2 family competence protein</fullName>
    </submittedName>
</protein>
<comment type="subcellular location">
    <subcellularLocation>
        <location evidence="1">Cell membrane</location>
        <topology evidence="1">Multi-pass membrane protein</topology>
    </subcellularLocation>
</comment>
<feature type="domain" description="ComEC/Rec2-related protein" evidence="7">
    <location>
        <begin position="235"/>
        <end position="501"/>
    </location>
</feature>
<feature type="transmembrane region" description="Helical" evidence="6">
    <location>
        <begin position="251"/>
        <end position="277"/>
    </location>
</feature>
<feature type="transmembrane region" description="Helical" evidence="6">
    <location>
        <begin position="388"/>
        <end position="411"/>
    </location>
</feature>
<evidence type="ECO:0000256" key="2">
    <source>
        <dbReference type="ARBA" id="ARBA00022475"/>
    </source>
</evidence>
<name>A0ABW3II35_9FLAO</name>
<feature type="transmembrane region" description="Helical" evidence="6">
    <location>
        <begin position="60"/>
        <end position="80"/>
    </location>
</feature>
<evidence type="ECO:0000259" key="7">
    <source>
        <dbReference type="Pfam" id="PF03772"/>
    </source>
</evidence>
<dbReference type="PANTHER" id="PTHR30619">
    <property type="entry name" value="DNA INTERNALIZATION/COMPETENCE PROTEIN COMEC/REC2"/>
    <property type="match status" value="1"/>
</dbReference>
<feature type="transmembrane region" description="Helical" evidence="6">
    <location>
        <begin position="31"/>
        <end position="48"/>
    </location>
</feature>
<keyword evidence="3 6" id="KW-0812">Transmembrane</keyword>
<proteinExistence type="predicted"/>
<evidence type="ECO:0000256" key="1">
    <source>
        <dbReference type="ARBA" id="ARBA00004651"/>
    </source>
</evidence>
<accession>A0ABW3II35</accession>
<dbReference type="NCBIfam" id="TIGR00360">
    <property type="entry name" value="ComEC_N-term"/>
    <property type="match status" value="1"/>
</dbReference>
<keyword evidence="5 6" id="KW-0472">Membrane</keyword>
<feature type="transmembrane region" description="Helical" evidence="6">
    <location>
        <begin position="289"/>
        <end position="306"/>
    </location>
</feature>
<evidence type="ECO:0000256" key="4">
    <source>
        <dbReference type="ARBA" id="ARBA00022989"/>
    </source>
</evidence>